<comment type="subcellular location">
    <subcellularLocation>
        <location evidence="1">Cytoplasm</location>
        <location evidence="1">Cytoskeleton</location>
    </subcellularLocation>
</comment>
<organism evidence="2 3">
    <name type="scientific">Sinocyclocheilus rhinocerous</name>
    <dbReference type="NCBI Taxonomy" id="307959"/>
    <lineage>
        <taxon>Eukaryota</taxon>
        <taxon>Metazoa</taxon>
        <taxon>Chordata</taxon>
        <taxon>Craniata</taxon>
        <taxon>Vertebrata</taxon>
        <taxon>Euteleostomi</taxon>
        <taxon>Actinopterygii</taxon>
        <taxon>Neopterygii</taxon>
        <taxon>Teleostei</taxon>
        <taxon>Ostariophysi</taxon>
        <taxon>Cypriniformes</taxon>
        <taxon>Cyprinidae</taxon>
        <taxon>Cyprininae</taxon>
        <taxon>Sinocyclocheilus</taxon>
    </lineage>
</organism>
<reference evidence="2" key="1">
    <citation type="submission" date="2025-08" db="UniProtKB">
        <authorList>
            <consortium name="Ensembl"/>
        </authorList>
    </citation>
    <scope>IDENTIFICATION</scope>
</reference>
<comment type="similarity">
    <text evidence="1">Belongs to the dynein light chain family.</text>
</comment>
<dbReference type="Gene3D" id="3.30.740.10">
    <property type="entry name" value="Protein Inhibitor Of Neuronal Nitric Oxide Synthase"/>
    <property type="match status" value="1"/>
</dbReference>
<evidence type="ECO:0000313" key="3">
    <source>
        <dbReference type="Proteomes" id="UP000472270"/>
    </source>
</evidence>
<keyword evidence="3" id="KW-1185">Reference proteome</keyword>
<proteinExistence type="inferred from homology"/>
<accession>A0A673M8U8</accession>
<dbReference type="GO" id="GO:0005874">
    <property type="term" value="C:microtubule"/>
    <property type="evidence" value="ECO:0007669"/>
    <property type="project" value="UniProtKB-KW"/>
</dbReference>
<keyword evidence="1" id="KW-0206">Cytoskeleton</keyword>
<dbReference type="SUPFAM" id="SSF54648">
    <property type="entry name" value="DLC"/>
    <property type="match status" value="1"/>
</dbReference>
<keyword evidence="1" id="KW-0505">Motor protein</keyword>
<name>A0A673M8U8_9TELE</name>
<dbReference type="GO" id="GO:0045505">
    <property type="term" value="F:dynein intermediate chain binding"/>
    <property type="evidence" value="ECO:0007669"/>
    <property type="project" value="TreeGrafter"/>
</dbReference>
<reference evidence="2" key="2">
    <citation type="submission" date="2025-09" db="UniProtKB">
        <authorList>
            <consortium name="Ensembl"/>
        </authorList>
    </citation>
    <scope>IDENTIFICATION</scope>
</reference>
<dbReference type="GO" id="GO:0005868">
    <property type="term" value="C:cytoplasmic dynein complex"/>
    <property type="evidence" value="ECO:0007669"/>
    <property type="project" value="TreeGrafter"/>
</dbReference>
<protein>
    <recommendedName>
        <fullName evidence="1">Dynein light chain</fullName>
    </recommendedName>
</protein>
<dbReference type="SMART" id="SM01375">
    <property type="entry name" value="Dynein_light"/>
    <property type="match status" value="1"/>
</dbReference>
<sequence length="53" mass="6094">MTDRKAVIKNADMSEDMQQDAVDCATQAMEKYNIEKDIAAYIKKVTHPQNIYD</sequence>
<dbReference type="GO" id="GO:0007017">
    <property type="term" value="P:microtubule-based process"/>
    <property type="evidence" value="ECO:0007669"/>
    <property type="project" value="InterPro"/>
</dbReference>
<dbReference type="Proteomes" id="UP000472270">
    <property type="component" value="Unassembled WGS sequence"/>
</dbReference>
<keyword evidence="1" id="KW-0243">Dynein</keyword>
<dbReference type="InterPro" id="IPR001372">
    <property type="entry name" value="Dynein_light_chain_typ-1/2"/>
</dbReference>
<evidence type="ECO:0000313" key="2">
    <source>
        <dbReference type="Ensembl" id="ENSSRHP00000086601.1"/>
    </source>
</evidence>
<keyword evidence="1" id="KW-0493">Microtubule</keyword>
<dbReference type="Ensembl" id="ENSSRHT00000088943.1">
    <property type="protein sequence ID" value="ENSSRHP00000086601.1"/>
    <property type="gene ID" value="ENSSRHG00000042835.1"/>
</dbReference>
<dbReference type="PANTHER" id="PTHR11886">
    <property type="entry name" value="DYNEIN LIGHT CHAIN"/>
    <property type="match status" value="1"/>
</dbReference>
<dbReference type="InterPro" id="IPR037177">
    <property type="entry name" value="DLC_sf"/>
</dbReference>
<dbReference type="PANTHER" id="PTHR11886:SF113">
    <property type="entry name" value="DYNEIN LIGHT CHAIN 2, CYTOPLASMIC"/>
    <property type="match status" value="1"/>
</dbReference>
<dbReference type="AlphaFoldDB" id="A0A673M8U8"/>
<dbReference type="Pfam" id="PF01221">
    <property type="entry name" value="Dynein_light"/>
    <property type="match status" value="1"/>
</dbReference>
<evidence type="ECO:0000256" key="1">
    <source>
        <dbReference type="RuleBase" id="RU365010"/>
    </source>
</evidence>
<keyword evidence="1" id="KW-0963">Cytoplasm</keyword>